<evidence type="ECO:0000256" key="2">
    <source>
        <dbReference type="ARBA" id="ARBA00005658"/>
    </source>
</evidence>
<dbReference type="PANTHER" id="PTHR30047:SF7">
    <property type="entry name" value="HIGH-AFFINITY CHOLINE TRANSPORT PROTEIN"/>
    <property type="match status" value="1"/>
</dbReference>
<feature type="transmembrane region" description="Helical" evidence="8">
    <location>
        <begin position="332"/>
        <end position="349"/>
    </location>
</feature>
<evidence type="ECO:0000256" key="1">
    <source>
        <dbReference type="ARBA" id="ARBA00004651"/>
    </source>
</evidence>
<evidence type="ECO:0000313" key="10">
    <source>
        <dbReference type="Proteomes" id="UP000706172"/>
    </source>
</evidence>
<feature type="transmembrane region" description="Helical" evidence="8">
    <location>
        <begin position="26"/>
        <end position="45"/>
    </location>
</feature>
<evidence type="ECO:0000256" key="3">
    <source>
        <dbReference type="ARBA" id="ARBA00022448"/>
    </source>
</evidence>
<dbReference type="Pfam" id="PF02028">
    <property type="entry name" value="BCCT"/>
    <property type="match status" value="1"/>
</dbReference>
<sequence>MRDRFDTDYQVGQDNIKKWGMDVHPVFFIVASIVVVFIILTLWNPVEAKKVFDGSKSWTIENFDWFFMISGNLFVLYCLALIVLPHGKMRLGGPDARPEFSRMSWFAMLFAAGMGIGLCFWSVAEPVAYYTDWWGTPLNTPPNTPEAARAAMGATLFHWGIHPWAIYAVTALALGFCAFNKGLPLTIRSTFFPLLGEKTWGWPGHIVDIIAVIATIFGLATSLGFGAQQAASGLHFLFGFENTLGLQLIIIAVVTGVALFSVYRGLHGGVKLLSNINMVLAVILLVLVIVTGATLHVFAGLFKNTVSYAEWIIPLSNWIGRPDEKFYKGWTVFYWAWWISWAPFVGMFIARISKGRTIREFITAVLLVPTVVTIVWMTAFGSNALYQIQNGIGQLAEKGLGEVSLAMFQMLENLPLTGISSFLGICLVLIFFVTSSDSGSLVVDSITAGGKMDAPRFQRMFWATLQGLIAACLLVGGGSDALGAIQAVAVTVGLPFTVIMIVMMVSLYLGLQGDYKNYKF</sequence>
<dbReference type="Proteomes" id="UP000706172">
    <property type="component" value="Unassembled WGS sequence"/>
</dbReference>
<evidence type="ECO:0000256" key="4">
    <source>
        <dbReference type="ARBA" id="ARBA00022475"/>
    </source>
</evidence>
<gene>
    <name evidence="9" type="ORF">H0S81_06060</name>
</gene>
<comment type="similarity">
    <text evidence="2">Belongs to the BCCT transporter (TC 2.A.15) family.</text>
</comment>
<feature type="transmembrane region" description="Helical" evidence="8">
    <location>
        <begin position="245"/>
        <end position="266"/>
    </location>
</feature>
<dbReference type="InterPro" id="IPR000060">
    <property type="entry name" value="BCCT_transptr"/>
</dbReference>
<feature type="transmembrane region" description="Helical" evidence="8">
    <location>
        <begin position="414"/>
        <end position="433"/>
    </location>
</feature>
<feature type="transmembrane region" description="Helical" evidence="8">
    <location>
        <begin position="484"/>
        <end position="511"/>
    </location>
</feature>
<evidence type="ECO:0000313" key="9">
    <source>
        <dbReference type="EMBL" id="MBG0779474.1"/>
    </source>
</evidence>
<evidence type="ECO:0000256" key="7">
    <source>
        <dbReference type="ARBA" id="ARBA00023136"/>
    </source>
</evidence>
<feature type="transmembrane region" description="Helical" evidence="8">
    <location>
        <begin position="65"/>
        <end position="84"/>
    </location>
</feature>
<evidence type="ECO:0000256" key="8">
    <source>
        <dbReference type="SAM" id="Phobius"/>
    </source>
</evidence>
<feature type="transmembrane region" description="Helical" evidence="8">
    <location>
        <begin position="200"/>
        <end position="225"/>
    </location>
</feature>
<feature type="transmembrane region" description="Helical" evidence="8">
    <location>
        <begin position="361"/>
        <end position="380"/>
    </location>
</feature>
<dbReference type="InterPro" id="IPR018093">
    <property type="entry name" value="BCCT_CS"/>
</dbReference>
<dbReference type="GO" id="GO:0005886">
    <property type="term" value="C:plasma membrane"/>
    <property type="evidence" value="ECO:0007669"/>
    <property type="project" value="UniProtKB-SubCell"/>
</dbReference>
<keyword evidence="4" id="KW-1003">Cell membrane</keyword>
<keyword evidence="6 8" id="KW-1133">Transmembrane helix</keyword>
<keyword evidence="5 8" id="KW-0812">Transmembrane</keyword>
<evidence type="ECO:0000256" key="5">
    <source>
        <dbReference type="ARBA" id="ARBA00022692"/>
    </source>
</evidence>
<feature type="transmembrane region" description="Helical" evidence="8">
    <location>
        <begin position="278"/>
        <end position="302"/>
    </location>
</feature>
<reference evidence="9" key="1">
    <citation type="submission" date="2020-07" db="EMBL/GenBank/DDBJ databases">
        <title>Severe corrosion of carbon steel in oil field produced water can be linked to methanogenic archaea containing a special type of NiFe hydrogenase.</title>
        <authorList>
            <person name="Lahme S."/>
            <person name="Mand J."/>
            <person name="Longwell J."/>
            <person name="Smith R."/>
            <person name="Enning D."/>
        </authorList>
    </citation>
    <scope>NUCLEOTIDE SEQUENCE</scope>
    <source>
        <strain evidence="9">MIC098Bin6</strain>
    </source>
</reference>
<dbReference type="NCBIfam" id="TIGR00842">
    <property type="entry name" value="bcct"/>
    <property type="match status" value="1"/>
</dbReference>
<proteinExistence type="inferred from homology"/>
<comment type="subcellular location">
    <subcellularLocation>
        <location evidence="1">Cell membrane</location>
        <topology evidence="1">Multi-pass membrane protein</topology>
    </subcellularLocation>
</comment>
<feature type="transmembrane region" description="Helical" evidence="8">
    <location>
        <begin position="161"/>
        <end position="179"/>
    </location>
</feature>
<comment type="caution">
    <text evidence="9">The sequence shown here is derived from an EMBL/GenBank/DDBJ whole genome shotgun (WGS) entry which is preliminary data.</text>
</comment>
<dbReference type="PANTHER" id="PTHR30047">
    <property type="entry name" value="HIGH-AFFINITY CHOLINE TRANSPORT PROTEIN-RELATED"/>
    <property type="match status" value="1"/>
</dbReference>
<evidence type="ECO:0000256" key="6">
    <source>
        <dbReference type="ARBA" id="ARBA00022989"/>
    </source>
</evidence>
<name>A0A931CXZ7_9BACT</name>
<dbReference type="PROSITE" id="PS01303">
    <property type="entry name" value="BCCT"/>
    <property type="match status" value="1"/>
</dbReference>
<feature type="transmembrane region" description="Helical" evidence="8">
    <location>
        <begin position="105"/>
        <end position="124"/>
    </location>
</feature>
<dbReference type="GO" id="GO:0022857">
    <property type="term" value="F:transmembrane transporter activity"/>
    <property type="evidence" value="ECO:0007669"/>
    <property type="project" value="InterPro"/>
</dbReference>
<dbReference type="EMBL" id="JACCQK010000325">
    <property type="protein sequence ID" value="MBG0779474.1"/>
    <property type="molecule type" value="Genomic_DNA"/>
</dbReference>
<accession>A0A931CXZ7</accession>
<organism evidence="9 10">
    <name type="scientific">Desulfotignum balticum</name>
    <dbReference type="NCBI Taxonomy" id="115781"/>
    <lineage>
        <taxon>Bacteria</taxon>
        <taxon>Pseudomonadati</taxon>
        <taxon>Thermodesulfobacteriota</taxon>
        <taxon>Desulfobacteria</taxon>
        <taxon>Desulfobacterales</taxon>
        <taxon>Desulfobacteraceae</taxon>
        <taxon>Desulfotignum</taxon>
    </lineage>
</organism>
<feature type="transmembrane region" description="Helical" evidence="8">
    <location>
        <begin position="460"/>
        <end position="478"/>
    </location>
</feature>
<dbReference type="AlphaFoldDB" id="A0A931CXZ7"/>
<protein>
    <submittedName>
        <fullName evidence="9">BCCT family transporter</fullName>
    </submittedName>
</protein>
<keyword evidence="3" id="KW-0813">Transport</keyword>
<keyword evidence="7 8" id="KW-0472">Membrane</keyword>